<keyword evidence="5" id="KW-0503">Monooxygenase</keyword>
<dbReference type="AlphaFoldDB" id="A0A1L7X576"/>
<gene>
    <name evidence="5" type="ORF">PAC_10043</name>
</gene>
<evidence type="ECO:0000256" key="3">
    <source>
        <dbReference type="ARBA" id="ARBA00023002"/>
    </source>
</evidence>
<evidence type="ECO:0000313" key="5">
    <source>
        <dbReference type="EMBL" id="CZR60147.1"/>
    </source>
</evidence>
<accession>A0A1L7X576</accession>
<evidence type="ECO:0000256" key="2">
    <source>
        <dbReference type="ARBA" id="ARBA00022827"/>
    </source>
</evidence>
<dbReference type="PANTHER" id="PTHR43476:SF3">
    <property type="entry name" value="FAD-BINDING MONOOXYGENASE"/>
    <property type="match status" value="1"/>
</dbReference>
<dbReference type="Gene3D" id="3.50.50.60">
    <property type="entry name" value="FAD/NAD(P)-binding domain"/>
    <property type="match status" value="1"/>
</dbReference>
<proteinExistence type="predicted"/>
<dbReference type="Pfam" id="PF01494">
    <property type="entry name" value="FAD_binding_3"/>
    <property type="match status" value="1"/>
</dbReference>
<dbReference type="InterPro" id="IPR002938">
    <property type="entry name" value="FAD-bd"/>
</dbReference>
<reference evidence="5 6" key="1">
    <citation type="submission" date="2016-03" db="EMBL/GenBank/DDBJ databases">
        <authorList>
            <person name="Ploux O."/>
        </authorList>
    </citation>
    <scope>NUCLEOTIDE SEQUENCE [LARGE SCALE GENOMIC DNA]</scope>
    <source>
        <strain evidence="5 6">UAMH 11012</strain>
    </source>
</reference>
<keyword evidence="3" id="KW-0560">Oxidoreductase</keyword>
<feature type="domain" description="FAD-binding" evidence="4">
    <location>
        <begin position="4"/>
        <end position="390"/>
    </location>
</feature>
<dbReference type="GO" id="GO:0008688">
    <property type="term" value="F:3-(3-hydroxyphenyl)propionate hydroxylase activity"/>
    <property type="evidence" value="ECO:0007669"/>
    <property type="project" value="TreeGrafter"/>
</dbReference>
<dbReference type="GO" id="GO:0019622">
    <property type="term" value="P:3-(3-hydroxy)phenylpropionate catabolic process"/>
    <property type="evidence" value="ECO:0007669"/>
    <property type="project" value="TreeGrafter"/>
</dbReference>
<dbReference type="GO" id="GO:0071949">
    <property type="term" value="F:FAD binding"/>
    <property type="evidence" value="ECO:0007669"/>
    <property type="project" value="InterPro"/>
</dbReference>
<dbReference type="OrthoDB" id="10016252at2759"/>
<evidence type="ECO:0000313" key="6">
    <source>
        <dbReference type="Proteomes" id="UP000184330"/>
    </source>
</evidence>
<dbReference type="Gene3D" id="3.30.70.2450">
    <property type="match status" value="1"/>
</dbReference>
<evidence type="ECO:0000259" key="4">
    <source>
        <dbReference type="Pfam" id="PF01494"/>
    </source>
</evidence>
<dbReference type="PANTHER" id="PTHR43476">
    <property type="entry name" value="3-(3-HYDROXY-PHENYL)PROPIONATE/3-HYDROXYCINNAMIC ACID HYDROXYLASE"/>
    <property type="match status" value="1"/>
</dbReference>
<keyword evidence="1" id="KW-0285">Flavoprotein</keyword>
<sequence length="601" mass="67053">MEEFPVVIVGAGPAGLTLALSLAIHEIPSVILEKEKAVNEDPRGVFLAGDAVRIFTHVGIGDEMDAIGHQVETVNFHRSNFKNPPFVCMDQTVDVLEQTVPDSILQIQPKLENALRDKIAKSPHCTLRTGSEVVGREDLDDGVIVEYHDDRNTVKRVKCSYLVGADGKTGVVRKRFLEPTAGIKQEVGLFTYTGTWVAANLKIQLPTPETHPEFPLWGKGFRPQEVYDLFWPAGWHFCSPPGKATACGRFGPLESRFWRHEFAEPDWDDLKDPEALLWEHLMPMLTRSHDNQGRRLAQGDVVFPKDCIEIRRCRPFTFCQKVVNKWFHRRTVLIGDAAHVFPPFGGQGIACGIRDAHALAWRLAVLHREPSILDESRDKILEAWSRERRQGVDDSARLTMGNGKLANAIESWPFYLVRKAMMFAWSLGLFRHLSPWSTEGERAGYKKTKDGFFLEQYGGGGKLAQIYVQSGCQDPQLSDELLKGSTAAMTVLIVSSNTAKDDEENVRSLLKESNVPPSVLSPKSLVSISGKGSRSTVRTCPERDLGGKKLRPGYKESAYIASLPPGTKYAIVRPDFIVFGAAKSLDELRQCLRLLNQKLGL</sequence>
<keyword evidence="2" id="KW-0274">FAD</keyword>
<dbReference type="STRING" id="576137.A0A1L7X576"/>
<dbReference type="Proteomes" id="UP000184330">
    <property type="component" value="Unassembled WGS sequence"/>
</dbReference>
<organism evidence="5 6">
    <name type="scientific">Phialocephala subalpina</name>
    <dbReference type="NCBI Taxonomy" id="576137"/>
    <lineage>
        <taxon>Eukaryota</taxon>
        <taxon>Fungi</taxon>
        <taxon>Dikarya</taxon>
        <taxon>Ascomycota</taxon>
        <taxon>Pezizomycotina</taxon>
        <taxon>Leotiomycetes</taxon>
        <taxon>Helotiales</taxon>
        <taxon>Mollisiaceae</taxon>
        <taxon>Phialocephala</taxon>
        <taxon>Phialocephala fortinii species complex</taxon>
    </lineage>
</organism>
<dbReference type="InterPro" id="IPR050631">
    <property type="entry name" value="PheA/TfdB_FAD_monoxygenase"/>
</dbReference>
<dbReference type="EMBL" id="FJOG01000015">
    <property type="protein sequence ID" value="CZR60147.1"/>
    <property type="molecule type" value="Genomic_DNA"/>
</dbReference>
<dbReference type="PRINTS" id="PR00420">
    <property type="entry name" value="RNGMNOXGNASE"/>
</dbReference>
<dbReference type="InterPro" id="IPR036188">
    <property type="entry name" value="FAD/NAD-bd_sf"/>
</dbReference>
<keyword evidence="6" id="KW-1185">Reference proteome</keyword>
<protein>
    <submittedName>
        <fullName evidence="5">Related to monooxygenase</fullName>
    </submittedName>
</protein>
<dbReference type="SUPFAM" id="SSF51905">
    <property type="entry name" value="FAD/NAD(P)-binding domain"/>
    <property type="match status" value="1"/>
</dbReference>
<name>A0A1L7X576_9HELO</name>
<evidence type="ECO:0000256" key="1">
    <source>
        <dbReference type="ARBA" id="ARBA00022630"/>
    </source>
</evidence>